<organism evidence="1 2">
    <name type="scientific">Sphagnum jensenii</name>
    <dbReference type="NCBI Taxonomy" id="128206"/>
    <lineage>
        <taxon>Eukaryota</taxon>
        <taxon>Viridiplantae</taxon>
        <taxon>Streptophyta</taxon>
        <taxon>Embryophyta</taxon>
        <taxon>Bryophyta</taxon>
        <taxon>Sphagnophytina</taxon>
        <taxon>Sphagnopsida</taxon>
        <taxon>Sphagnales</taxon>
        <taxon>Sphagnaceae</taxon>
        <taxon>Sphagnum</taxon>
    </lineage>
</organism>
<accession>A0ABP0VFF2</accession>
<comment type="caution">
    <text evidence="1">The sequence shown here is derived from an EMBL/GenBank/DDBJ whole genome shotgun (WGS) entry which is preliminary data.</text>
</comment>
<dbReference type="EMBL" id="CAXAQS010000581">
    <property type="protein sequence ID" value="CAK9252220.1"/>
    <property type="molecule type" value="Genomic_DNA"/>
</dbReference>
<evidence type="ECO:0000313" key="1">
    <source>
        <dbReference type="EMBL" id="CAK9252220.1"/>
    </source>
</evidence>
<name>A0ABP0VFF2_9BRYO</name>
<proteinExistence type="predicted"/>
<dbReference type="Proteomes" id="UP001497444">
    <property type="component" value="Unassembled WGS sequence"/>
</dbReference>
<sequence>MAGAAGHNVGDAITYGGLTLRPTKGWHAKVGKGMCAVMWDCTIHGRMAMVTGTLIHEHCNQVCITSSFANLSNALYHGIEAAMIKDTEFLT</sequence>
<reference evidence="1" key="1">
    <citation type="submission" date="2024-02" db="EMBL/GenBank/DDBJ databases">
        <authorList>
            <consortium name="ELIXIR-Norway"/>
            <consortium name="Elixir Norway"/>
        </authorList>
    </citation>
    <scope>NUCLEOTIDE SEQUENCE</scope>
</reference>
<keyword evidence="2" id="KW-1185">Reference proteome</keyword>
<evidence type="ECO:0000313" key="2">
    <source>
        <dbReference type="Proteomes" id="UP001497444"/>
    </source>
</evidence>
<gene>
    <name evidence="1" type="ORF">CSSPJE1EN1_LOCUS27598</name>
</gene>
<protein>
    <submittedName>
        <fullName evidence="1">Uncharacterized protein</fullName>
    </submittedName>
</protein>